<evidence type="ECO:0000313" key="3">
    <source>
        <dbReference type="Proteomes" id="UP000249522"/>
    </source>
</evidence>
<accession>A0A2W1LPP2</accession>
<evidence type="ECO:0000313" key="2">
    <source>
        <dbReference type="EMBL" id="PZD93791.1"/>
    </source>
</evidence>
<gene>
    <name evidence="2" type="ORF">DNH61_21570</name>
</gene>
<dbReference type="InterPro" id="IPR000639">
    <property type="entry name" value="Epox_hydrolase-like"/>
</dbReference>
<dbReference type="Gene3D" id="3.40.50.1820">
    <property type="entry name" value="alpha/beta hydrolase"/>
    <property type="match status" value="1"/>
</dbReference>
<dbReference type="PRINTS" id="PR00111">
    <property type="entry name" value="ABHYDROLASE"/>
</dbReference>
<name>A0A2W1LPP2_9BACL</name>
<dbReference type="InterPro" id="IPR050266">
    <property type="entry name" value="AB_hydrolase_sf"/>
</dbReference>
<dbReference type="InterPro" id="IPR029058">
    <property type="entry name" value="AB_hydrolase_fold"/>
</dbReference>
<dbReference type="AlphaFoldDB" id="A0A2W1LPP2"/>
<keyword evidence="3" id="KW-1185">Reference proteome</keyword>
<protein>
    <recommendedName>
        <fullName evidence="1">AB hydrolase-1 domain-containing protein</fullName>
    </recommendedName>
</protein>
<comment type="caution">
    <text evidence="2">The sequence shown here is derived from an EMBL/GenBank/DDBJ whole genome shotgun (WGS) entry which is preliminary data.</text>
</comment>
<dbReference type="Pfam" id="PF00561">
    <property type="entry name" value="Abhydrolase_1"/>
    <property type="match status" value="1"/>
</dbReference>
<organism evidence="2 3">
    <name type="scientific">Paenibacillus sambharensis</name>
    <dbReference type="NCBI Taxonomy" id="1803190"/>
    <lineage>
        <taxon>Bacteria</taxon>
        <taxon>Bacillati</taxon>
        <taxon>Bacillota</taxon>
        <taxon>Bacilli</taxon>
        <taxon>Bacillales</taxon>
        <taxon>Paenibacillaceae</taxon>
        <taxon>Paenibacillus</taxon>
    </lineage>
</organism>
<reference evidence="2 3" key="1">
    <citation type="submission" date="2018-06" db="EMBL/GenBank/DDBJ databases">
        <title>Paenibacillus imtechensis sp. nov.</title>
        <authorList>
            <person name="Pinnaka A.K."/>
            <person name="Singh H."/>
            <person name="Kaur M."/>
        </authorList>
    </citation>
    <scope>NUCLEOTIDE SEQUENCE [LARGE SCALE GENOMIC DNA]</scope>
    <source>
        <strain evidence="2 3">SMB1</strain>
    </source>
</reference>
<dbReference type="EMBL" id="QKRB01000056">
    <property type="protein sequence ID" value="PZD93791.1"/>
    <property type="molecule type" value="Genomic_DNA"/>
</dbReference>
<dbReference type="GO" id="GO:0003824">
    <property type="term" value="F:catalytic activity"/>
    <property type="evidence" value="ECO:0007669"/>
    <property type="project" value="InterPro"/>
</dbReference>
<dbReference type="OrthoDB" id="6191536at2"/>
<sequence>MNIHANGIAHHVEVTGSGPTLLFIHPPLLPGVIFNPQREGLTDRFRVIIPDLRGHGQSKPSSSEWNFKHIKEDLRMILDELSEEKVWLCGYSAGGSVAYELAFTYPDRVKGLVQMGCVPGIDTKDASLRRLVRSALSMTRPGCKDMLSVLGTMINTRQKRHFWPLLRASRQSNGFDAACYYRAYYQYNCLDRLEQLQKPVMLVYGEKDRLFGKYAGITSSRLPDCRTAWIPKARHELPCNKPEELNELIRRFVSQHE</sequence>
<dbReference type="InterPro" id="IPR000073">
    <property type="entry name" value="AB_hydrolase_1"/>
</dbReference>
<proteinExistence type="predicted"/>
<evidence type="ECO:0000259" key="1">
    <source>
        <dbReference type="Pfam" id="PF00561"/>
    </source>
</evidence>
<feature type="domain" description="AB hydrolase-1" evidence="1">
    <location>
        <begin position="39"/>
        <end position="235"/>
    </location>
</feature>
<dbReference type="Proteomes" id="UP000249522">
    <property type="component" value="Unassembled WGS sequence"/>
</dbReference>
<dbReference type="PANTHER" id="PTHR43798">
    <property type="entry name" value="MONOACYLGLYCEROL LIPASE"/>
    <property type="match status" value="1"/>
</dbReference>
<dbReference type="PRINTS" id="PR00412">
    <property type="entry name" value="EPOXHYDRLASE"/>
</dbReference>
<dbReference type="RefSeq" id="WP_111148907.1">
    <property type="nucleotide sequence ID" value="NZ_QKRB01000056.1"/>
</dbReference>
<dbReference type="SUPFAM" id="SSF53474">
    <property type="entry name" value="alpha/beta-Hydrolases"/>
    <property type="match status" value="1"/>
</dbReference>